<accession>A0A0L0QSL3</accession>
<reference evidence="6" key="1">
    <citation type="submission" date="2015-07" db="EMBL/GenBank/DDBJ databases">
        <title>Fjat-10053 dsm26.</title>
        <authorList>
            <person name="Liu B."/>
            <person name="Wang J."/>
            <person name="Zhu Y."/>
            <person name="Liu G."/>
            <person name="Chen Q."/>
            <person name="Chen Z."/>
            <person name="Lan J."/>
            <person name="Che J."/>
            <person name="Ge C."/>
            <person name="Shi H."/>
            <person name="Pan Z."/>
            <person name="Liu X."/>
        </authorList>
    </citation>
    <scope>NUCLEOTIDE SEQUENCE [LARGE SCALE GENOMIC DNA]</scope>
    <source>
        <strain evidence="6">DSM 26</strain>
    </source>
</reference>
<comment type="cofactor">
    <cofactor evidence="1">
        <name>thiamine diphosphate</name>
        <dbReference type="ChEBI" id="CHEBI:58937"/>
    </cofactor>
</comment>
<dbReference type="InterPro" id="IPR005474">
    <property type="entry name" value="Transketolase_N"/>
</dbReference>
<protein>
    <submittedName>
        <fullName evidence="5">Transketolase</fullName>
    </submittedName>
</protein>
<evidence type="ECO:0000256" key="1">
    <source>
        <dbReference type="ARBA" id="ARBA00001964"/>
    </source>
</evidence>
<keyword evidence="3" id="KW-0786">Thiamine pyrophosphate</keyword>
<evidence type="ECO:0000313" key="6">
    <source>
        <dbReference type="Proteomes" id="UP000036780"/>
    </source>
</evidence>
<dbReference type="OrthoDB" id="8732661at2"/>
<dbReference type="Proteomes" id="UP000036780">
    <property type="component" value="Unassembled WGS sequence"/>
</dbReference>
<dbReference type="Gene3D" id="3.40.50.970">
    <property type="match status" value="1"/>
</dbReference>
<dbReference type="PATRIC" id="fig|1473.5.peg.4076"/>
<evidence type="ECO:0000256" key="2">
    <source>
        <dbReference type="ARBA" id="ARBA00007131"/>
    </source>
</evidence>
<evidence type="ECO:0000259" key="4">
    <source>
        <dbReference type="Pfam" id="PF00456"/>
    </source>
</evidence>
<keyword evidence="6" id="KW-1185">Reference proteome</keyword>
<name>A0A0L0QSL3_VIRPA</name>
<proteinExistence type="inferred from homology"/>
<dbReference type="PANTHER" id="PTHR47514">
    <property type="entry name" value="TRANSKETOLASE N-TERMINAL SECTION-RELATED"/>
    <property type="match status" value="1"/>
</dbReference>
<dbReference type="SUPFAM" id="SSF52518">
    <property type="entry name" value="Thiamin diphosphate-binding fold (THDP-binding)"/>
    <property type="match status" value="1"/>
</dbReference>
<dbReference type="PANTHER" id="PTHR47514:SF1">
    <property type="entry name" value="TRANSKETOLASE N-TERMINAL SECTION-RELATED"/>
    <property type="match status" value="1"/>
</dbReference>
<dbReference type="Pfam" id="PF00456">
    <property type="entry name" value="Transketolase_N"/>
    <property type="match status" value="1"/>
</dbReference>
<evidence type="ECO:0000313" key="5">
    <source>
        <dbReference type="EMBL" id="KNE21705.1"/>
    </source>
</evidence>
<feature type="domain" description="Transketolase N-terminal" evidence="4">
    <location>
        <begin position="80"/>
        <end position="287"/>
    </location>
</feature>
<dbReference type="AlphaFoldDB" id="A0A0L0QSL3"/>
<sequence length="296" mass="32454">MEQIAHGIRQRVLELTIEKNGCYLSQALSSAEIVSVLYGGLMKLGESQAPFVAPSFGGVPGNSNKDYVTGAAYNGPTGPGYDRLLISPAHYAVVIYAALVESGRLSPDSLKEFNVDGSIVEQIGAEHSPGFELTTGSFGQAISQAGGIAHARKMRNEKGRVFLFMSDGELEEGQTWEGIQAAAHYKLDNLVVYVDVNGQQYDGWTKDVMNIEPINSRIEAFGGTCVTVDGHHIDELVRASQTPTENKPLFVLCYTNSAQGLPELDYRKPNLHFVRFRDHEIEQFKAILEDMKKGVR</sequence>
<dbReference type="InterPro" id="IPR029061">
    <property type="entry name" value="THDP-binding"/>
</dbReference>
<organism evidence="5 6">
    <name type="scientific">Virgibacillus pantothenticus</name>
    <dbReference type="NCBI Taxonomy" id="1473"/>
    <lineage>
        <taxon>Bacteria</taxon>
        <taxon>Bacillati</taxon>
        <taxon>Bacillota</taxon>
        <taxon>Bacilli</taxon>
        <taxon>Bacillales</taxon>
        <taxon>Bacillaceae</taxon>
        <taxon>Virgibacillus</taxon>
    </lineage>
</organism>
<gene>
    <name evidence="5" type="ORF">AFK71_05460</name>
</gene>
<evidence type="ECO:0000256" key="3">
    <source>
        <dbReference type="ARBA" id="ARBA00023052"/>
    </source>
</evidence>
<comment type="caution">
    <text evidence="5">The sequence shown here is derived from an EMBL/GenBank/DDBJ whole genome shotgun (WGS) entry which is preliminary data.</text>
</comment>
<comment type="similarity">
    <text evidence="2">Belongs to the transketolase family.</text>
</comment>
<dbReference type="EMBL" id="LGTO01000005">
    <property type="protein sequence ID" value="KNE21705.1"/>
    <property type="molecule type" value="Genomic_DNA"/>
</dbReference>